<proteinExistence type="predicted"/>
<keyword evidence="3" id="KW-1185">Reference proteome</keyword>
<dbReference type="HOGENOM" id="CLU_2444388_0_0_1"/>
<accession>J3LZB3</accession>
<keyword evidence="1" id="KW-0472">Membrane</keyword>
<evidence type="ECO:0000256" key="1">
    <source>
        <dbReference type="SAM" id="Phobius"/>
    </source>
</evidence>
<dbReference type="Gramene" id="OB04G24880.1">
    <property type="protein sequence ID" value="OB04G24880.1"/>
    <property type="gene ID" value="OB04G24880"/>
</dbReference>
<evidence type="ECO:0000313" key="2">
    <source>
        <dbReference type="EnsemblPlants" id="OB04G24880.1"/>
    </source>
</evidence>
<dbReference type="EnsemblPlants" id="OB04G24880.1">
    <property type="protein sequence ID" value="OB04G24880.1"/>
    <property type="gene ID" value="OB04G24880"/>
</dbReference>
<keyword evidence="1" id="KW-1133">Transmembrane helix</keyword>
<dbReference type="AlphaFoldDB" id="J3LZB3"/>
<reference evidence="2" key="2">
    <citation type="submission" date="2013-04" db="UniProtKB">
        <authorList>
            <consortium name="EnsemblPlants"/>
        </authorList>
    </citation>
    <scope>IDENTIFICATION</scope>
</reference>
<feature type="transmembrane region" description="Helical" evidence="1">
    <location>
        <begin position="20"/>
        <end position="37"/>
    </location>
</feature>
<organism evidence="2">
    <name type="scientific">Oryza brachyantha</name>
    <name type="common">malo sina</name>
    <dbReference type="NCBI Taxonomy" id="4533"/>
    <lineage>
        <taxon>Eukaryota</taxon>
        <taxon>Viridiplantae</taxon>
        <taxon>Streptophyta</taxon>
        <taxon>Embryophyta</taxon>
        <taxon>Tracheophyta</taxon>
        <taxon>Spermatophyta</taxon>
        <taxon>Magnoliopsida</taxon>
        <taxon>Liliopsida</taxon>
        <taxon>Poales</taxon>
        <taxon>Poaceae</taxon>
        <taxon>BOP clade</taxon>
        <taxon>Oryzoideae</taxon>
        <taxon>Oryzeae</taxon>
        <taxon>Oryzinae</taxon>
        <taxon>Oryza</taxon>
    </lineage>
</organism>
<dbReference type="Proteomes" id="UP000006038">
    <property type="component" value="Chromosome 4"/>
</dbReference>
<sequence length="90" mass="9884">MGSEPRVSTSTHQWNSGPTVSYIFGAIGGQCIVAPLLPTLNARARCEVLILKNREDSRQQKMTDLMIRGKPSADLGLRTVPPHLLTLDEQ</sequence>
<reference evidence="2" key="1">
    <citation type="journal article" date="2013" name="Nat. Commun.">
        <title>Whole-genome sequencing of Oryza brachyantha reveals mechanisms underlying Oryza genome evolution.</title>
        <authorList>
            <person name="Chen J."/>
            <person name="Huang Q."/>
            <person name="Gao D."/>
            <person name="Wang J."/>
            <person name="Lang Y."/>
            <person name="Liu T."/>
            <person name="Li B."/>
            <person name="Bai Z."/>
            <person name="Luis Goicoechea J."/>
            <person name="Liang C."/>
            <person name="Chen C."/>
            <person name="Zhang W."/>
            <person name="Sun S."/>
            <person name="Liao Y."/>
            <person name="Zhang X."/>
            <person name="Yang L."/>
            <person name="Song C."/>
            <person name="Wang M."/>
            <person name="Shi J."/>
            <person name="Liu G."/>
            <person name="Liu J."/>
            <person name="Zhou H."/>
            <person name="Zhou W."/>
            <person name="Yu Q."/>
            <person name="An N."/>
            <person name="Chen Y."/>
            <person name="Cai Q."/>
            <person name="Wang B."/>
            <person name="Liu B."/>
            <person name="Min J."/>
            <person name="Huang Y."/>
            <person name="Wu H."/>
            <person name="Li Z."/>
            <person name="Zhang Y."/>
            <person name="Yin Y."/>
            <person name="Song W."/>
            <person name="Jiang J."/>
            <person name="Jackson S.A."/>
            <person name="Wing R.A."/>
            <person name="Wang J."/>
            <person name="Chen M."/>
        </authorList>
    </citation>
    <scope>NUCLEOTIDE SEQUENCE [LARGE SCALE GENOMIC DNA]</scope>
    <source>
        <strain evidence="2">cv. IRGC 101232</strain>
    </source>
</reference>
<name>J3LZB3_ORYBR</name>
<keyword evidence="1" id="KW-0812">Transmembrane</keyword>
<evidence type="ECO:0000313" key="3">
    <source>
        <dbReference type="Proteomes" id="UP000006038"/>
    </source>
</evidence>
<protein>
    <submittedName>
        <fullName evidence="2">Uncharacterized protein</fullName>
    </submittedName>
</protein>